<evidence type="ECO:0000256" key="1">
    <source>
        <dbReference type="SAM" id="MobiDB-lite"/>
    </source>
</evidence>
<accession>A0A061R0I6</accession>
<dbReference type="AlphaFoldDB" id="A0A061R0I6"/>
<sequence>ASGGGQAAAPGVVHGKLWKPPREPQITCAAGTRCGEGAP</sequence>
<protein>
    <submittedName>
        <fullName evidence="2">Uncharacterized protein</fullName>
    </submittedName>
</protein>
<evidence type="ECO:0000313" key="2">
    <source>
        <dbReference type="EMBL" id="JAC64046.1"/>
    </source>
</evidence>
<feature type="non-terminal residue" evidence="2">
    <location>
        <position position="1"/>
    </location>
</feature>
<proteinExistence type="predicted"/>
<feature type="region of interest" description="Disordered" evidence="1">
    <location>
        <begin position="1"/>
        <end position="24"/>
    </location>
</feature>
<reference evidence="2" key="1">
    <citation type="submission" date="2014-05" db="EMBL/GenBank/DDBJ databases">
        <title>The transcriptome of the halophilic microalga Tetraselmis sp. GSL018 isolated from the Great Salt Lake, Utah.</title>
        <authorList>
            <person name="Jinkerson R.E."/>
            <person name="D'Adamo S."/>
            <person name="Posewitz M.C."/>
        </authorList>
    </citation>
    <scope>NUCLEOTIDE SEQUENCE</scope>
    <source>
        <strain evidence="2">GSL018</strain>
    </source>
</reference>
<name>A0A061R0I6_9CHLO</name>
<gene>
    <name evidence="2" type="ORF">TSPGSL018_19160</name>
</gene>
<dbReference type="EMBL" id="GBEZ01022809">
    <property type="protein sequence ID" value="JAC64046.1"/>
    <property type="molecule type" value="Transcribed_RNA"/>
</dbReference>
<organism evidence="2">
    <name type="scientific">Tetraselmis sp. GSL018</name>
    <dbReference type="NCBI Taxonomy" id="582737"/>
    <lineage>
        <taxon>Eukaryota</taxon>
        <taxon>Viridiplantae</taxon>
        <taxon>Chlorophyta</taxon>
        <taxon>core chlorophytes</taxon>
        <taxon>Chlorodendrophyceae</taxon>
        <taxon>Chlorodendrales</taxon>
        <taxon>Chlorodendraceae</taxon>
        <taxon>Tetraselmis</taxon>
    </lineage>
</organism>